<feature type="transmembrane region" description="Helical" evidence="2">
    <location>
        <begin position="58"/>
        <end position="78"/>
    </location>
</feature>
<feature type="region of interest" description="Disordered" evidence="1">
    <location>
        <begin position="1"/>
        <end position="49"/>
    </location>
</feature>
<organism evidence="4 5">
    <name type="scientific">Nocardia cyriacigeorgica</name>
    <dbReference type="NCBI Taxonomy" id="135487"/>
    <lineage>
        <taxon>Bacteria</taxon>
        <taxon>Bacillati</taxon>
        <taxon>Actinomycetota</taxon>
        <taxon>Actinomycetes</taxon>
        <taxon>Mycobacteriales</taxon>
        <taxon>Nocardiaceae</taxon>
        <taxon>Nocardia</taxon>
    </lineage>
</organism>
<keyword evidence="2" id="KW-1133">Transmembrane helix</keyword>
<accession>A0A6P1CP26</accession>
<evidence type="ECO:0000313" key="4">
    <source>
        <dbReference type="EMBL" id="NEW31915.1"/>
    </source>
</evidence>
<comment type="caution">
    <text evidence="4">The sequence shown here is derived from an EMBL/GenBank/DDBJ whole genome shotgun (WGS) entry which is preliminary data.</text>
</comment>
<protein>
    <submittedName>
        <fullName evidence="4">DUF305 domain-containing protein</fullName>
    </submittedName>
</protein>
<dbReference type="PANTHER" id="PTHR36933">
    <property type="entry name" value="SLL0788 PROTEIN"/>
    <property type="match status" value="1"/>
</dbReference>
<dbReference type="Proteomes" id="UP000471166">
    <property type="component" value="Unassembled WGS sequence"/>
</dbReference>
<name>A0A6P1CP26_9NOCA</name>
<evidence type="ECO:0000313" key="5">
    <source>
        <dbReference type="Proteomes" id="UP000471166"/>
    </source>
</evidence>
<dbReference type="Gene3D" id="1.20.1260.10">
    <property type="match status" value="1"/>
</dbReference>
<dbReference type="EMBL" id="JAAGVB010000005">
    <property type="protein sequence ID" value="NEW31915.1"/>
    <property type="molecule type" value="Genomic_DNA"/>
</dbReference>
<dbReference type="AlphaFoldDB" id="A0A6P1CP26"/>
<reference evidence="4 5" key="1">
    <citation type="submission" date="2020-01" db="EMBL/GenBank/DDBJ databases">
        <title>Genetics and antimicrobial susceptibilities of Nocardia species isolated from the soil; a comparison with species isolated from humans.</title>
        <authorList>
            <person name="Carrasco G."/>
            <person name="Monzon S."/>
            <person name="Sansegundo M."/>
            <person name="Garcia E."/>
            <person name="Garrido N."/>
            <person name="Medina M.J."/>
            <person name="Villalon P."/>
            <person name="Ramirez-Arocha A.C."/>
            <person name="Jimenez P."/>
            <person name="Cuesta I."/>
            <person name="Valdezate S."/>
        </authorList>
    </citation>
    <scope>NUCLEOTIDE SEQUENCE [LARGE SCALE GENOMIC DNA]</scope>
    <source>
        <strain evidence="4 5">CNM20110626</strain>
    </source>
</reference>
<dbReference type="Pfam" id="PF03713">
    <property type="entry name" value="DUF305"/>
    <property type="match status" value="1"/>
</dbReference>
<feature type="compositionally biased region" description="Basic and acidic residues" evidence="1">
    <location>
        <begin position="1"/>
        <end position="15"/>
    </location>
</feature>
<dbReference type="OMA" id="MQTWLRS"/>
<gene>
    <name evidence="4" type="ORF">GV791_04985</name>
</gene>
<feature type="region of interest" description="Disordered" evidence="1">
    <location>
        <begin position="166"/>
        <end position="193"/>
    </location>
</feature>
<dbReference type="InterPro" id="IPR005183">
    <property type="entry name" value="DUF305_CopM-like"/>
</dbReference>
<proteinExistence type="predicted"/>
<keyword evidence="2" id="KW-0472">Membrane</keyword>
<keyword evidence="2" id="KW-0812">Transmembrane</keyword>
<dbReference type="InterPro" id="IPR012347">
    <property type="entry name" value="Ferritin-like"/>
</dbReference>
<evidence type="ECO:0000259" key="3">
    <source>
        <dbReference type="Pfam" id="PF03713"/>
    </source>
</evidence>
<evidence type="ECO:0000256" key="2">
    <source>
        <dbReference type="SAM" id="Phobius"/>
    </source>
</evidence>
<dbReference type="RefSeq" id="WP_014349392.1">
    <property type="nucleotide sequence ID" value="NZ_AP026975.1"/>
</dbReference>
<sequence>MGSTDLPKDSEENAADRSSVAADESGVVAGGSEPEAGTDDERGGDSGFSGQFRRQRTALLVLGVIGAMVLGFAIGVLARQPLDGDSGPSPSAVDIGFSQDMSAHHAQAVEMAGVALIRSTDQDVRRLAYDILTTQQNQVGRMQGWLQLWGAPARGVDGYMGWMTEHGSGHDHSGGHGAGSGHDSEGPVREMPGMATPEELSALRQAEGVAGDVLFLQLMLRHHQGGLPMIQYAATYAETAAVRTLAGNMDQTQQGESQLMTGMLAARGAAPLPLN</sequence>
<evidence type="ECO:0000256" key="1">
    <source>
        <dbReference type="SAM" id="MobiDB-lite"/>
    </source>
</evidence>
<feature type="domain" description="DUF305" evidence="3">
    <location>
        <begin position="94"/>
        <end position="264"/>
    </location>
</feature>
<dbReference type="PANTHER" id="PTHR36933:SF1">
    <property type="entry name" value="SLL0788 PROTEIN"/>
    <property type="match status" value="1"/>
</dbReference>